<dbReference type="PANTHER" id="PTHR32114:SF2">
    <property type="entry name" value="ABC TRANSPORTER ABCH.3"/>
    <property type="match status" value="1"/>
</dbReference>
<dbReference type="KEGG" id="vg:55608490"/>
<name>A0A384ZRZ2_9CAUD</name>
<dbReference type="Proteomes" id="UP000260311">
    <property type="component" value="Segment"/>
</dbReference>
<feature type="coiled-coil region" evidence="1">
    <location>
        <begin position="240"/>
        <end position="267"/>
    </location>
</feature>
<protein>
    <submittedName>
        <fullName evidence="3">RecN</fullName>
    </submittedName>
</protein>
<proteinExistence type="predicted"/>
<dbReference type="PANTHER" id="PTHR32114">
    <property type="entry name" value="ABC TRANSPORTER ABCH.3"/>
    <property type="match status" value="1"/>
</dbReference>
<evidence type="ECO:0000256" key="2">
    <source>
        <dbReference type="SAM" id="MobiDB-lite"/>
    </source>
</evidence>
<dbReference type="Gene3D" id="1.10.287.510">
    <property type="entry name" value="Helix hairpin bin"/>
    <property type="match status" value="1"/>
</dbReference>
<keyword evidence="4" id="KW-1185">Reference proteome</keyword>
<dbReference type="SUPFAM" id="SSF52540">
    <property type="entry name" value="P-loop containing nucleoside triphosphate hydrolases"/>
    <property type="match status" value="1"/>
</dbReference>
<organism evidence="3 4">
    <name type="scientific">Vibrio phage YC</name>
    <dbReference type="NCBI Taxonomy" id="2267403"/>
    <lineage>
        <taxon>Viruses</taxon>
        <taxon>Duplodnaviria</taxon>
        <taxon>Heunggongvirae</taxon>
        <taxon>Uroviricota</taxon>
        <taxon>Caudoviricetes</taxon>
        <taxon>Pantevenvirales</taxon>
        <taxon>Ackermannviridae</taxon>
        <taxon>Campanilevirus</taxon>
        <taxon>Campanilevirus YC</taxon>
    </lineage>
</organism>
<evidence type="ECO:0000256" key="1">
    <source>
        <dbReference type="SAM" id="Coils"/>
    </source>
</evidence>
<evidence type="ECO:0000313" key="4">
    <source>
        <dbReference type="Proteomes" id="UP000260311"/>
    </source>
</evidence>
<dbReference type="SUPFAM" id="SSF75712">
    <property type="entry name" value="Rad50 coiled-coil Zn hook"/>
    <property type="match status" value="1"/>
</dbReference>
<reference evidence="3 4" key="1">
    <citation type="submission" date="2018-05" db="EMBL/GenBank/DDBJ databases">
        <title>The genome of Vibrio coralliilyticus phage YC.</title>
        <authorList>
            <person name="Benler S."/>
        </authorList>
    </citation>
    <scope>NUCLEOTIDE SEQUENCE [LARGE SCALE GENOMIC DNA]</scope>
</reference>
<dbReference type="Gene3D" id="3.40.50.300">
    <property type="entry name" value="P-loop containing nucleotide triphosphate hydrolases"/>
    <property type="match status" value="2"/>
</dbReference>
<feature type="coiled-coil region" evidence="1">
    <location>
        <begin position="609"/>
        <end position="689"/>
    </location>
</feature>
<dbReference type="RefSeq" id="YP_009838258.1">
    <property type="nucleotide sequence ID" value="NC_048709.1"/>
</dbReference>
<accession>A0A384ZRZ2</accession>
<feature type="compositionally biased region" description="Basic and acidic residues" evidence="2">
    <location>
        <begin position="578"/>
        <end position="589"/>
    </location>
</feature>
<dbReference type="InterPro" id="IPR027417">
    <property type="entry name" value="P-loop_NTPase"/>
</dbReference>
<sequence length="842" mass="95157">MSELDDFINAATGPAEELQAPFAVAAPNVVHKLHFDRVRAKNFRSIGNEFIELDFNKHRSLLVVSDENGSGKSTLSVWATYYALTGKPYEKRDKVTALVNSASGREMLVELEFRKGGNQYKIRRGRKGAIEFDIQIMTDGGWKTIAADAAKADWQAYLWELLGLDPKQAVKIIENVVILGKEKYQPFIEMGAEDRRNMIEPIWDLGIFTRWNAVIKEKLPLAKKALATAVESSNEALMTLGHAESSLERAQKAVSDAEANLEHSRGSLQAGRVPIAARWETAKEVDEAVESVVATMEVERDKRVSELRKRIEAIDSGRQAAVEQAVAAVSSKRAALQASIETEEANYTEQVERLKAEAAELKKAFDEEHADTPQKLAEQKKRVDELRRLGVDTESELEALRTDPEALEAALERDKVNESVKKMNGFISGFEAKIELKEDDIQKLRDLGDCPTCGQHVTDDWVERCAQAVQPEIDDLKDKLQKANDTIGKYGQQLNEVEDILEANAKAIEYKRGEFEAVNQNWRDAHRDLNLAEQAYRTAASNMEDLHSQSESKLDVMAANHERKLSDLRNQLSDAEEASTRARQEADEKVDGDIGIVQSDIQKVLDSHLKDVEARRRDAAATLEQCETELNDYDNRVVEEVKRLEDKLEEARREVQEMSENVDQWKMNRETAEELAEKAHTDLKEWETLQSLLSDKEGKADIIRKYLPFLNQKINYYLESLGMFINFTLDETFSVTMEAPERKNQSIFSLSSGQRARVNLAILFALRDVANLKASIQTNILVLDEVLENLSESGVRDAATMIKNQFTDTNLVVVTQRNTEFREYFDDYIKFGLRGGFTTIIS</sequence>
<evidence type="ECO:0000313" key="3">
    <source>
        <dbReference type="EMBL" id="AXC34412.1"/>
    </source>
</evidence>
<dbReference type="EMBL" id="MH375644">
    <property type="protein sequence ID" value="AXC34412.1"/>
    <property type="molecule type" value="Genomic_DNA"/>
</dbReference>
<keyword evidence="1" id="KW-0175">Coiled coil</keyword>
<feature type="coiled-coil region" evidence="1">
    <location>
        <begin position="337"/>
        <end position="403"/>
    </location>
</feature>
<dbReference type="GeneID" id="55608490"/>
<feature type="region of interest" description="Disordered" evidence="2">
    <location>
        <begin position="569"/>
        <end position="589"/>
    </location>
</feature>